<protein>
    <submittedName>
        <fullName evidence="2">Esterase/lipase-like protein</fullName>
    </submittedName>
</protein>
<feature type="domain" description="BD-FAE-like" evidence="1">
    <location>
        <begin position="445"/>
        <end position="537"/>
    </location>
</feature>
<dbReference type="InterPro" id="IPR049492">
    <property type="entry name" value="BD-FAE-like_dom"/>
</dbReference>
<name>A0ABM5LQT2_THEM3</name>
<evidence type="ECO:0000313" key="2">
    <source>
        <dbReference type="EMBL" id="ADH61112.1"/>
    </source>
</evidence>
<dbReference type="EMBL" id="CP002032">
    <property type="protein sequence ID" value="ADH61112.1"/>
    <property type="molecule type" value="Genomic_DNA"/>
</dbReference>
<proteinExistence type="predicted"/>
<dbReference type="InterPro" id="IPR000801">
    <property type="entry name" value="Esterase-like"/>
</dbReference>
<organism evidence="2 3">
    <name type="scientific">Thermoanaerobacter mathranii subsp. mathranii (strain DSM 11426 / CCUG 53645 / CIP 108742 / A3)</name>
    <dbReference type="NCBI Taxonomy" id="583358"/>
    <lineage>
        <taxon>Bacteria</taxon>
        <taxon>Bacillati</taxon>
        <taxon>Bacillota</taxon>
        <taxon>Clostridia</taxon>
        <taxon>Thermoanaerobacterales</taxon>
        <taxon>Thermoanaerobacteraceae</taxon>
        <taxon>Thermoanaerobacter</taxon>
    </lineage>
</organism>
<dbReference type="Pfam" id="PF00756">
    <property type="entry name" value="Esterase"/>
    <property type="match status" value="1"/>
</dbReference>
<evidence type="ECO:0000259" key="1">
    <source>
        <dbReference type="Pfam" id="PF20434"/>
    </source>
</evidence>
<gene>
    <name evidence="2" type="ordered locus">Tmath_1399</name>
</gene>
<dbReference type="PANTHER" id="PTHR48098:SF1">
    <property type="entry name" value="DIACYLGLYCEROL ACYLTRANSFERASE_MYCOLYLTRANSFERASE AG85A"/>
    <property type="match status" value="1"/>
</dbReference>
<evidence type="ECO:0000313" key="3">
    <source>
        <dbReference type="Proteomes" id="UP000002064"/>
    </source>
</evidence>
<dbReference type="Pfam" id="PF20434">
    <property type="entry name" value="BD-FAE"/>
    <property type="match status" value="1"/>
</dbReference>
<dbReference type="Proteomes" id="UP000002064">
    <property type="component" value="Chromosome"/>
</dbReference>
<reference evidence="2 3" key="1">
    <citation type="submission" date="2010-05" db="EMBL/GenBank/DDBJ databases">
        <title>Complete sequence of Thermoanaerobacter mathranii subsp. mathranii mathranii str. A3.</title>
        <authorList>
            <consortium name="US DOE Joint Genome Institute"/>
            <person name="Lucas S."/>
            <person name="Copeland A."/>
            <person name="Lapidus A."/>
            <person name="Cheng J.-F."/>
            <person name="Bruce D."/>
            <person name="Goodwin L."/>
            <person name="Pitluck S."/>
            <person name="Held B."/>
            <person name="Detter J.C."/>
            <person name="Han C."/>
            <person name="Tapia R."/>
            <person name="Land M."/>
            <person name="Hauser L."/>
            <person name="Kyrpides N."/>
            <person name="Mikhailova N."/>
            <person name="Zhou J."/>
            <person name="Hemme C."/>
            <person name="Woyke T."/>
        </authorList>
    </citation>
    <scope>NUCLEOTIDE SEQUENCE [LARGE SCALE GENOMIC DNA]</scope>
    <source>
        <strain evidence="2 3">A3</strain>
    </source>
</reference>
<dbReference type="InterPro" id="IPR029058">
    <property type="entry name" value="AB_hydrolase_fold"/>
</dbReference>
<dbReference type="Gene3D" id="3.40.50.1820">
    <property type="entry name" value="alpha/beta hydrolase"/>
    <property type="match status" value="2"/>
</dbReference>
<sequence>MRKIVITGLILLMGLLFVGCDNVAESSNEMRTKNIKIPQELREIPDEYFKVSKQPGTLVDLYYDTYESFSYFRKSKPLKKHAIVYLPYGYNENQKYGVFYLMHGGWGDETTMLGTPNSSSPLKNVIDNAIAAGEIKPLIIVCPTYNNTNENGLDSSNFSLAMQLTRNYHNELLNDLIPAVEGTYSTYAASTSKEDLIASRDHRGFGGFSMGAVATWRTFQYGLDYFRYFLPISCGTTLDDKEIFAAANRYNPHEYFVFVMTGTNDFAYSYDKARTDLIRESPYFIDVDDRADGNFAFRVKQGYSHDMRAAMEYIYNGLKAFWNGQDETKKEQEEIRSDLGKDQHYKVFTANTRIEDVIQYPAFKNFGRLLFPTDKKYYSGDTLGELSLMWYNNINPNKTVEIVNYLKERAESGDTIFYDIYSDEEKLQDPDKKNTGLFFFRGEKGAKTAIVVAGGGFVFVGAMQDSFPHALELSKKGYNAFALIYRPGAQTACEDLARAIAFLHENADELGIDMRDYSLWGGSAGARVAAWLGSYGTESFGEKRYPRPAVVIMQYTGLSEVTGREPPTFACVGTNDWIASYKTMEDRINRIKKNGTDAEIKVFPGLPHGFGLGEGTIAEGWINDAIKFWEKQMKK</sequence>
<dbReference type="InterPro" id="IPR050583">
    <property type="entry name" value="Mycobacterial_A85_antigen"/>
</dbReference>
<dbReference type="SUPFAM" id="SSF53474">
    <property type="entry name" value="alpha/beta-Hydrolases"/>
    <property type="match status" value="2"/>
</dbReference>
<dbReference type="PANTHER" id="PTHR48098">
    <property type="entry name" value="ENTEROCHELIN ESTERASE-RELATED"/>
    <property type="match status" value="1"/>
</dbReference>
<accession>A0ABM5LQT2</accession>
<dbReference type="PROSITE" id="PS51257">
    <property type="entry name" value="PROKAR_LIPOPROTEIN"/>
    <property type="match status" value="1"/>
</dbReference>
<keyword evidence="3" id="KW-1185">Reference proteome</keyword>